<proteinExistence type="predicted"/>
<accession>A0A5A7N5K1</accession>
<protein>
    <submittedName>
        <fullName evidence="1">Uncharacterized protein</fullName>
    </submittedName>
</protein>
<reference evidence="1 2" key="1">
    <citation type="submission" date="2019-09" db="EMBL/GenBank/DDBJ databases">
        <title>NBRP : Genome information of microbial organism related human and environment.</title>
        <authorList>
            <person name="Hattori M."/>
            <person name="Oshima K."/>
            <person name="Inaba H."/>
            <person name="Suda W."/>
            <person name="Sakamoto M."/>
            <person name="Iino T."/>
            <person name="Kitahara M."/>
            <person name="Oshida Y."/>
            <person name="Iida T."/>
            <person name="Kudo T."/>
            <person name="Itoh T."/>
            <person name="Ohkuma M."/>
        </authorList>
    </citation>
    <scope>NUCLEOTIDE SEQUENCE [LARGE SCALE GENOMIC DNA]</scope>
    <source>
        <strain evidence="1 2">Mie-1</strain>
    </source>
</reference>
<name>A0A5A7N5K1_9PROT</name>
<evidence type="ECO:0000313" key="1">
    <source>
        <dbReference type="EMBL" id="GER02286.1"/>
    </source>
</evidence>
<dbReference type="EMBL" id="BKCM01000025">
    <property type="protein sequence ID" value="GER02286.1"/>
    <property type="molecule type" value="Genomic_DNA"/>
</dbReference>
<evidence type="ECO:0000313" key="2">
    <source>
        <dbReference type="Proteomes" id="UP000325187"/>
    </source>
</evidence>
<keyword evidence="2" id="KW-1185">Reference proteome</keyword>
<organism evidence="1 2">
    <name type="scientific">Iodidimonas gelatinilytica</name>
    <dbReference type="NCBI Taxonomy" id="1236966"/>
    <lineage>
        <taxon>Bacteria</taxon>
        <taxon>Pseudomonadati</taxon>
        <taxon>Pseudomonadota</taxon>
        <taxon>Alphaproteobacteria</taxon>
        <taxon>Iodidimonadales</taxon>
        <taxon>Iodidimonadaceae</taxon>
        <taxon>Iodidimonas</taxon>
    </lineage>
</organism>
<sequence length="68" mass="7856">MGVYRQWADLPYPEKLGLAAQMVEKHGADKAPRKMAEALQLKRLAASTRQEFEAIISDVIRRQKEMRE</sequence>
<comment type="caution">
    <text evidence="1">The sequence shown here is derived from an EMBL/GenBank/DDBJ whole genome shotgun (WGS) entry which is preliminary data.</text>
</comment>
<gene>
    <name evidence="1" type="ORF">JCM17845_29090</name>
</gene>
<dbReference type="RefSeq" id="WP_150002918.1">
    <property type="nucleotide sequence ID" value="NZ_BKCM01000025.1"/>
</dbReference>
<dbReference type="AlphaFoldDB" id="A0A5A7N5K1"/>
<dbReference type="Proteomes" id="UP000325187">
    <property type="component" value="Unassembled WGS sequence"/>
</dbReference>